<evidence type="ECO:0000313" key="2">
    <source>
        <dbReference type="Proteomes" id="UP001293254"/>
    </source>
</evidence>
<accession>A0AAE1Y4U1</accession>
<proteinExistence type="predicted"/>
<reference evidence="1" key="2">
    <citation type="journal article" date="2024" name="Plant">
        <title>Genomic evolution and insights into agronomic trait innovations of Sesamum species.</title>
        <authorList>
            <person name="Miao H."/>
            <person name="Wang L."/>
            <person name="Qu L."/>
            <person name="Liu H."/>
            <person name="Sun Y."/>
            <person name="Le M."/>
            <person name="Wang Q."/>
            <person name="Wei S."/>
            <person name="Zheng Y."/>
            <person name="Lin W."/>
            <person name="Duan Y."/>
            <person name="Cao H."/>
            <person name="Xiong S."/>
            <person name="Wang X."/>
            <person name="Wei L."/>
            <person name="Li C."/>
            <person name="Ma Q."/>
            <person name="Ju M."/>
            <person name="Zhao R."/>
            <person name="Li G."/>
            <person name="Mu C."/>
            <person name="Tian Q."/>
            <person name="Mei H."/>
            <person name="Zhang T."/>
            <person name="Gao T."/>
            <person name="Zhang H."/>
        </authorList>
    </citation>
    <scope>NUCLEOTIDE SEQUENCE</scope>
    <source>
        <strain evidence="1">3651</strain>
    </source>
</reference>
<reference evidence="1" key="1">
    <citation type="submission" date="2020-06" db="EMBL/GenBank/DDBJ databases">
        <authorList>
            <person name="Li T."/>
            <person name="Hu X."/>
            <person name="Zhang T."/>
            <person name="Song X."/>
            <person name="Zhang H."/>
            <person name="Dai N."/>
            <person name="Sheng W."/>
            <person name="Hou X."/>
            <person name="Wei L."/>
        </authorList>
    </citation>
    <scope>NUCLEOTIDE SEQUENCE</scope>
    <source>
        <strain evidence="1">3651</strain>
        <tissue evidence="1">Leaf</tissue>
    </source>
</reference>
<evidence type="ECO:0000313" key="1">
    <source>
        <dbReference type="EMBL" id="KAK4423133.1"/>
    </source>
</evidence>
<dbReference type="AlphaFoldDB" id="A0AAE1Y4U1"/>
<comment type="caution">
    <text evidence="1">The sequence shown here is derived from an EMBL/GenBank/DDBJ whole genome shotgun (WGS) entry which is preliminary data.</text>
</comment>
<protein>
    <submittedName>
        <fullName evidence="1">Uncharacterized protein</fullName>
    </submittedName>
</protein>
<gene>
    <name evidence="1" type="ORF">Salat_1895900</name>
</gene>
<organism evidence="1 2">
    <name type="scientific">Sesamum alatum</name>
    <dbReference type="NCBI Taxonomy" id="300844"/>
    <lineage>
        <taxon>Eukaryota</taxon>
        <taxon>Viridiplantae</taxon>
        <taxon>Streptophyta</taxon>
        <taxon>Embryophyta</taxon>
        <taxon>Tracheophyta</taxon>
        <taxon>Spermatophyta</taxon>
        <taxon>Magnoliopsida</taxon>
        <taxon>eudicotyledons</taxon>
        <taxon>Gunneridae</taxon>
        <taxon>Pentapetalae</taxon>
        <taxon>asterids</taxon>
        <taxon>lamiids</taxon>
        <taxon>Lamiales</taxon>
        <taxon>Pedaliaceae</taxon>
        <taxon>Sesamum</taxon>
    </lineage>
</organism>
<dbReference type="EMBL" id="JACGWO010000007">
    <property type="protein sequence ID" value="KAK4423133.1"/>
    <property type="molecule type" value="Genomic_DNA"/>
</dbReference>
<name>A0AAE1Y4U1_9LAMI</name>
<dbReference type="Proteomes" id="UP001293254">
    <property type="component" value="Unassembled WGS sequence"/>
</dbReference>
<sequence>MEDHIWKLSNRAQPPLVGNKSDLGVPNLLSNQPAPPPCMVALPPPLLSDNRNFSLGTYLSIRRRCSSKKQINLQQPLRIHHVKPSDTFPRKIRMENLLFVPPWCWSAGRVGDAGEEILMFMAAVLEWRSTALDSLERRKWCSSGEVSTWLNS</sequence>
<keyword evidence="2" id="KW-1185">Reference proteome</keyword>